<dbReference type="Pfam" id="PF00392">
    <property type="entry name" value="GntR"/>
    <property type="match status" value="2"/>
</dbReference>
<evidence type="ECO:0000259" key="4">
    <source>
        <dbReference type="PROSITE" id="PS50949"/>
    </source>
</evidence>
<reference evidence="5 6" key="1">
    <citation type="submission" date="2009-01" db="EMBL/GenBank/DDBJ databases">
        <authorList>
            <person name="Fulton L."/>
            <person name="Clifton S."/>
            <person name="Fulton B."/>
            <person name="Xu J."/>
            <person name="Minx P."/>
            <person name="Pepin K.H."/>
            <person name="Johnson M."/>
            <person name="Bhonagiri V."/>
            <person name="Nash W.E."/>
            <person name="Mardis E.R."/>
            <person name="Wilson R.K."/>
        </authorList>
    </citation>
    <scope>NUCLEOTIDE SEQUENCE [LARGE SCALE GENOMIC DNA]</scope>
    <source>
        <strain evidence="5 6">DSM 15981</strain>
    </source>
</reference>
<dbReference type="Proteomes" id="UP000004756">
    <property type="component" value="Unassembled WGS sequence"/>
</dbReference>
<feature type="domain" description="HTH gntR-type" evidence="4">
    <location>
        <begin position="244"/>
        <end position="312"/>
    </location>
</feature>
<dbReference type="PROSITE" id="PS50949">
    <property type="entry name" value="HTH_GNTR"/>
    <property type="match status" value="2"/>
</dbReference>
<reference evidence="5 6" key="2">
    <citation type="submission" date="2009-02" db="EMBL/GenBank/DDBJ databases">
        <title>Draft genome sequence of Clostridium asparagiforme (DSM 15981).</title>
        <authorList>
            <person name="Sudarsanam P."/>
            <person name="Ley R."/>
            <person name="Guruge J."/>
            <person name="Turnbaugh P.J."/>
            <person name="Mahowald M."/>
            <person name="Liep D."/>
            <person name="Gordon J."/>
        </authorList>
    </citation>
    <scope>NUCLEOTIDE SEQUENCE [LARGE SCALE GENOMIC DNA]</scope>
    <source>
        <strain evidence="5 6">DSM 15981</strain>
    </source>
</reference>
<comment type="caution">
    <text evidence="5">The sequence shown here is derived from an EMBL/GenBank/DDBJ whole genome shotgun (WGS) entry which is preliminary data.</text>
</comment>
<keyword evidence="3" id="KW-0804">Transcription</keyword>
<dbReference type="Gene3D" id="1.10.10.10">
    <property type="entry name" value="Winged helix-like DNA-binding domain superfamily/Winged helix DNA-binding domain"/>
    <property type="match status" value="2"/>
</dbReference>
<dbReference type="HOGENOM" id="CLU_043516_1_0_9"/>
<dbReference type="GO" id="GO:0003677">
    <property type="term" value="F:DNA binding"/>
    <property type="evidence" value="ECO:0007669"/>
    <property type="project" value="UniProtKB-KW"/>
</dbReference>
<sequence length="468" mass="54044">MEKSRGLYLLVYDFYEARIRFGFYRYGDCLPSIPHICGAFHLGRATVRAALALLETEGYVENQERRAARVIYQADHKRYAENARDYYVPRKDGLGEMREAGYLLIQPLWEAGARRWNQERWKFYCRNLSGILPGDPPPSMELHLLALMELNNQLLLNLYWEVLRYIRMPSLVDREKMKSPITPDTIREGLDSGDVMAWMNKAIRDVYVPLEERMFSFIHREIAARGAEEIAAIPFQWNIYRNRPQMRYTLASILIRKILYGVYPVGSYLPSLPELSERYGASLTTVRRTLALLEELGVTESFQGKGTLVCMKRKSPDLEKAEIREGLRLHRESLQFLRLTIRGGALFTLERASAGKRAALEARLRGMLEQGHSYRCFETMLMFVKEECPLAMVRECYGRIADLVAWGYPFARLMLPEGELGNAYAFRVEQMADCLCREDFEGFCNQWVALLEQEEEKVSGLGTQPGSC</sequence>
<dbReference type="PANTHER" id="PTHR44846:SF17">
    <property type="entry name" value="GNTR-FAMILY TRANSCRIPTIONAL REGULATOR"/>
    <property type="match status" value="1"/>
</dbReference>
<keyword evidence="6" id="KW-1185">Reference proteome</keyword>
<evidence type="ECO:0000256" key="2">
    <source>
        <dbReference type="ARBA" id="ARBA00023125"/>
    </source>
</evidence>
<evidence type="ECO:0000313" key="5">
    <source>
        <dbReference type="EMBL" id="EEG55882.1"/>
    </source>
</evidence>
<dbReference type="InterPro" id="IPR036390">
    <property type="entry name" value="WH_DNA-bd_sf"/>
</dbReference>
<dbReference type="RefSeq" id="WP_007709647.1">
    <property type="nucleotide sequence ID" value="NZ_CP102272.1"/>
</dbReference>
<dbReference type="EMBL" id="ACCJ01000111">
    <property type="protein sequence ID" value="EEG55882.1"/>
    <property type="molecule type" value="Genomic_DNA"/>
</dbReference>
<accession>C0CYE8</accession>
<dbReference type="PANTHER" id="PTHR44846">
    <property type="entry name" value="MANNOSYL-D-GLYCERATE TRANSPORT/METABOLISM SYSTEM REPRESSOR MNGR-RELATED"/>
    <property type="match status" value="1"/>
</dbReference>
<dbReference type="InterPro" id="IPR050679">
    <property type="entry name" value="Bact_HTH_transcr_reg"/>
</dbReference>
<dbReference type="CDD" id="cd07377">
    <property type="entry name" value="WHTH_GntR"/>
    <property type="match status" value="1"/>
</dbReference>
<feature type="domain" description="HTH gntR-type" evidence="4">
    <location>
        <begin position="5"/>
        <end position="73"/>
    </location>
</feature>
<organism evidence="5 6">
    <name type="scientific">[Clostridium] asparagiforme DSM 15981</name>
    <dbReference type="NCBI Taxonomy" id="518636"/>
    <lineage>
        <taxon>Bacteria</taxon>
        <taxon>Bacillati</taxon>
        <taxon>Bacillota</taxon>
        <taxon>Clostridia</taxon>
        <taxon>Lachnospirales</taxon>
        <taxon>Lachnospiraceae</taxon>
        <taxon>Enterocloster</taxon>
    </lineage>
</organism>
<dbReference type="InterPro" id="IPR000524">
    <property type="entry name" value="Tscrpt_reg_HTH_GntR"/>
</dbReference>
<gene>
    <name evidence="5" type="ORF">CLOSTASPAR_02024</name>
</gene>
<dbReference type="GO" id="GO:0045892">
    <property type="term" value="P:negative regulation of DNA-templated transcription"/>
    <property type="evidence" value="ECO:0007669"/>
    <property type="project" value="TreeGrafter"/>
</dbReference>
<name>C0CYE8_9FIRM</name>
<protein>
    <submittedName>
        <fullName evidence="5">Transcriptional regulator, GntR family</fullName>
    </submittedName>
</protein>
<keyword evidence="2" id="KW-0238">DNA-binding</keyword>
<dbReference type="InterPro" id="IPR036388">
    <property type="entry name" value="WH-like_DNA-bd_sf"/>
</dbReference>
<dbReference type="SMART" id="SM00345">
    <property type="entry name" value="HTH_GNTR"/>
    <property type="match status" value="2"/>
</dbReference>
<evidence type="ECO:0000313" key="6">
    <source>
        <dbReference type="Proteomes" id="UP000004756"/>
    </source>
</evidence>
<evidence type="ECO:0000256" key="3">
    <source>
        <dbReference type="ARBA" id="ARBA00023163"/>
    </source>
</evidence>
<keyword evidence="1" id="KW-0805">Transcription regulation</keyword>
<dbReference type="AlphaFoldDB" id="C0CYE8"/>
<dbReference type="SUPFAM" id="SSF46785">
    <property type="entry name" value="Winged helix' DNA-binding domain"/>
    <property type="match status" value="2"/>
</dbReference>
<dbReference type="GO" id="GO:0003700">
    <property type="term" value="F:DNA-binding transcription factor activity"/>
    <property type="evidence" value="ECO:0007669"/>
    <property type="project" value="InterPro"/>
</dbReference>
<evidence type="ECO:0000256" key="1">
    <source>
        <dbReference type="ARBA" id="ARBA00023015"/>
    </source>
</evidence>
<proteinExistence type="predicted"/>